<evidence type="ECO:0000313" key="2">
    <source>
        <dbReference type="EMBL" id="SBP86382.1"/>
    </source>
</evidence>
<dbReference type="Proteomes" id="UP000214566">
    <property type="component" value="Unassembled WGS sequence"/>
</dbReference>
<evidence type="ECO:0000256" key="1">
    <source>
        <dbReference type="SAM" id="MobiDB-lite"/>
    </source>
</evidence>
<keyword evidence="3" id="KW-1185">Reference proteome</keyword>
<dbReference type="AlphaFoldDB" id="A0A238CZG5"/>
<evidence type="ECO:0000313" key="3">
    <source>
        <dbReference type="Proteomes" id="UP000214566"/>
    </source>
</evidence>
<organism evidence="2 3">
    <name type="scientific">Thiomonas delicata</name>
    <name type="common">Thiomonas cuprina</name>
    <dbReference type="NCBI Taxonomy" id="364030"/>
    <lineage>
        <taxon>Bacteria</taxon>
        <taxon>Pseudomonadati</taxon>
        <taxon>Pseudomonadota</taxon>
        <taxon>Betaproteobacteria</taxon>
        <taxon>Burkholderiales</taxon>
        <taxon>Thiomonas</taxon>
    </lineage>
</organism>
<feature type="compositionally biased region" description="Basic residues" evidence="1">
    <location>
        <begin position="1"/>
        <end position="12"/>
    </location>
</feature>
<feature type="region of interest" description="Disordered" evidence="1">
    <location>
        <begin position="1"/>
        <end position="25"/>
    </location>
</feature>
<sequence>MQNRRHRYRYTKSKANFLGKGPKHE</sequence>
<gene>
    <name evidence="2" type="ORF">THIARS_40003</name>
</gene>
<accession>A0A238CZG5</accession>
<dbReference type="EMBL" id="FLMQ01000034">
    <property type="protein sequence ID" value="SBP86382.1"/>
    <property type="molecule type" value="Genomic_DNA"/>
</dbReference>
<proteinExistence type="predicted"/>
<reference evidence="2 3" key="1">
    <citation type="submission" date="2016-06" db="EMBL/GenBank/DDBJ databases">
        <authorList>
            <person name="Kjaerup R.B."/>
            <person name="Dalgaard T.S."/>
            <person name="Juul-Madsen H.R."/>
        </authorList>
    </citation>
    <scope>NUCLEOTIDE SEQUENCE [LARGE SCALE GENOMIC DNA]</scope>
    <source>
        <strain evidence="2 3">DSM 16361</strain>
    </source>
</reference>
<protein>
    <submittedName>
        <fullName evidence="2">Uncharacterized protein</fullName>
    </submittedName>
</protein>
<name>A0A238CZG5_THIDL</name>